<evidence type="ECO:0000256" key="4">
    <source>
        <dbReference type="ARBA" id="ARBA00023136"/>
    </source>
</evidence>
<evidence type="ECO:0000313" key="7">
    <source>
        <dbReference type="Proteomes" id="UP000471031"/>
    </source>
</evidence>
<protein>
    <submittedName>
        <fullName evidence="6">Amino acid permease</fullName>
    </submittedName>
</protein>
<dbReference type="RefSeq" id="WP_161260986.1">
    <property type="nucleotide sequence ID" value="NZ_JAFBDC010000020.1"/>
</dbReference>
<feature type="transmembrane region" description="Helical" evidence="5">
    <location>
        <begin position="229"/>
        <end position="251"/>
    </location>
</feature>
<feature type="transmembrane region" description="Helical" evidence="5">
    <location>
        <begin position="326"/>
        <end position="346"/>
    </location>
</feature>
<feature type="transmembrane region" description="Helical" evidence="5">
    <location>
        <begin position="352"/>
        <end position="375"/>
    </location>
</feature>
<dbReference type="PANTHER" id="PTHR11785:SF512">
    <property type="entry name" value="SOBREMESA, ISOFORM B"/>
    <property type="match status" value="1"/>
</dbReference>
<accession>A0A845L6W9</accession>
<dbReference type="Gene3D" id="1.20.1740.10">
    <property type="entry name" value="Amino acid/polyamine transporter I"/>
    <property type="match status" value="1"/>
</dbReference>
<keyword evidence="3 5" id="KW-1133">Transmembrane helix</keyword>
<dbReference type="InterPro" id="IPR050598">
    <property type="entry name" value="AminoAcid_Transporter"/>
</dbReference>
<feature type="transmembrane region" description="Helical" evidence="5">
    <location>
        <begin position="154"/>
        <end position="176"/>
    </location>
</feature>
<keyword evidence="4 5" id="KW-0472">Membrane</keyword>
<evidence type="ECO:0000256" key="1">
    <source>
        <dbReference type="ARBA" id="ARBA00004141"/>
    </source>
</evidence>
<feature type="transmembrane region" description="Helical" evidence="5">
    <location>
        <begin position="49"/>
        <end position="70"/>
    </location>
</feature>
<gene>
    <name evidence="6" type="ORF">GTO89_05150</name>
</gene>
<evidence type="ECO:0000256" key="2">
    <source>
        <dbReference type="ARBA" id="ARBA00022692"/>
    </source>
</evidence>
<evidence type="ECO:0000256" key="3">
    <source>
        <dbReference type="ARBA" id="ARBA00022989"/>
    </source>
</evidence>
<evidence type="ECO:0000256" key="5">
    <source>
        <dbReference type="SAM" id="Phobius"/>
    </source>
</evidence>
<organism evidence="6 7">
    <name type="scientific">Heliomicrobium gestii</name>
    <name type="common">Heliobacterium gestii</name>
    <dbReference type="NCBI Taxonomy" id="2699"/>
    <lineage>
        <taxon>Bacteria</taxon>
        <taxon>Bacillati</taxon>
        <taxon>Bacillota</taxon>
        <taxon>Clostridia</taxon>
        <taxon>Eubacteriales</taxon>
        <taxon>Heliobacteriaceae</taxon>
        <taxon>Heliomicrobium</taxon>
    </lineage>
</organism>
<dbReference type="AlphaFoldDB" id="A0A845L6W9"/>
<sequence>MQHNSESMLKKDIGTIVAMSIVIGSVIGSGIFMKPGKVIVASGDSTMALWAWVLGGIITLASGLTIVELATQIPKTGGLYVYLEEVYGKLWGYLCGWVQTLIYGPAIIAALGLYFGSLVAHFFGWGPEAKMYVGLSAIIFLAIVNSIGTKYGGFVQTLATAGKLIPIALIAIFGIWQGDGQILNMTSGVTEKTGMAAAILATLWAYDGWLLVGFVAGEMKNPAKILPRAIIIGLSIVTVAYLSVNIAMMHVLPAAEIARLGENAAGTAATILFGGIGGKLISIGIMVSIFGCLNGKILTFPRVPLAMAERGQLPFSRLLAQVQPKLGTPIFATLSQVVIAVVMMFVADSERLSDIAIFAIYVFYIFAFVAVFLLRKKNSAASRIYSVPGYPIIPLVAIVGSVFIIVSTIFDNPTDTLFALLITVIGLPVYWVLNRKTMASANQEG</sequence>
<keyword evidence="2 5" id="KW-0812">Transmembrane</keyword>
<comment type="caution">
    <text evidence="6">The sequence shown here is derived from an EMBL/GenBank/DDBJ whole genome shotgun (WGS) entry which is preliminary data.</text>
</comment>
<evidence type="ECO:0000313" key="6">
    <source>
        <dbReference type="EMBL" id="MZP42427.1"/>
    </source>
</evidence>
<keyword evidence="7" id="KW-1185">Reference proteome</keyword>
<feature type="transmembrane region" description="Helical" evidence="5">
    <location>
        <begin position="90"/>
        <end position="123"/>
    </location>
</feature>
<dbReference type="OrthoDB" id="3181223at2"/>
<dbReference type="Pfam" id="PF13520">
    <property type="entry name" value="AA_permease_2"/>
    <property type="match status" value="1"/>
</dbReference>
<feature type="transmembrane region" description="Helical" evidence="5">
    <location>
        <begin position="416"/>
        <end position="433"/>
    </location>
</feature>
<dbReference type="FunFam" id="1.20.1740.10:FF:000051">
    <property type="entry name" value="Amino acid permease"/>
    <property type="match status" value="1"/>
</dbReference>
<feature type="transmembrane region" description="Helical" evidence="5">
    <location>
        <begin position="12"/>
        <end position="33"/>
    </location>
</feature>
<dbReference type="Proteomes" id="UP000471031">
    <property type="component" value="Unassembled WGS sequence"/>
</dbReference>
<reference evidence="6 7" key="1">
    <citation type="submission" date="2020-01" db="EMBL/GenBank/DDBJ databases">
        <title>Whole genome sequence of Heliobacterium gestii DSM 11169.</title>
        <authorList>
            <person name="Kyndt J.A."/>
            <person name="Meyer T.E."/>
        </authorList>
    </citation>
    <scope>NUCLEOTIDE SEQUENCE [LARGE SCALE GENOMIC DNA]</scope>
    <source>
        <strain evidence="6 7">DSM 11169</strain>
    </source>
</reference>
<dbReference type="GO" id="GO:0016020">
    <property type="term" value="C:membrane"/>
    <property type="evidence" value="ECO:0007669"/>
    <property type="project" value="UniProtKB-SubCell"/>
</dbReference>
<dbReference type="GO" id="GO:0015179">
    <property type="term" value="F:L-amino acid transmembrane transporter activity"/>
    <property type="evidence" value="ECO:0007669"/>
    <property type="project" value="TreeGrafter"/>
</dbReference>
<dbReference type="InterPro" id="IPR002293">
    <property type="entry name" value="AA/rel_permease1"/>
</dbReference>
<proteinExistence type="predicted"/>
<feature type="transmembrane region" description="Helical" evidence="5">
    <location>
        <begin position="271"/>
        <end position="293"/>
    </location>
</feature>
<dbReference type="EMBL" id="WXEX01000003">
    <property type="protein sequence ID" value="MZP42427.1"/>
    <property type="molecule type" value="Genomic_DNA"/>
</dbReference>
<comment type="subcellular location">
    <subcellularLocation>
        <location evidence="1">Membrane</location>
        <topology evidence="1">Multi-pass membrane protein</topology>
    </subcellularLocation>
</comment>
<feature type="transmembrane region" description="Helical" evidence="5">
    <location>
        <begin position="196"/>
        <end position="217"/>
    </location>
</feature>
<dbReference type="PIRSF" id="PIRSF006060">
    <property type="entry name" value="AA_transporter"/>
    <property type="match status" value="1"/>
</dbReference>
<dbReference type="PANTHER" id="PTHR11785">
    <property type="entry name" value="AMINO ACID TRANSPORTER"/>
    <property type="match status" value="1"/>
</dbReference>
<feature type="transmembrane region" description="Helical" evidence="5">
    <location>
        <begin position="387"/>
        <end position="410"/>
    </location>
</feature>
<name>A0A845L6W9_HELGE</name>
<feature type="transmembrane region" description="Helical" evidence="5">
    <location>
        <begin position="129"/>
        <end position="147"/>
    </location>
</feature>